<dbReference type="EMBL" id="VFON01000002">
    <property type="protein sequence ID" value="TQL40526.1"/>
    <property type="molecule type" value="Genomic_DNA"/>
</dbReference>
<dbReference type="Proteomes" id="UP000319094">
    <property type="component" value="Unassembled WGS sequence"/>
</dbReference>
<protein>
    <submittedName>
        <fullName evidence="1">Uncharacterized protein</fullName>
    </submittedName>
</protein>
<gene>
    <name evidence="1" type="ORF">FB468_3047</name>
</gene>
<sequence>MTAREGRDKVVQLVQDSVKQLDVTGWWARGTAYAAPCESDPNNASQYSYDYWAPQGSDHRGDAQKIAAYWESLGMSVYVTGEDTDWPVVYGSGGPVFRADFDTSAAERSYRLGATAPCSPGDNVDFIREDDAARGRGELLPGDDVMVPESEIGEKFDEHLRIAEEADKARGK</sequence>
<evidence type="ECO:0000313" key="2">
    <source>
        <dbReference type="Proteomes" id="UP000319094"/>
    </source>
</evidence>
<accession>A0A542XXG4</accession>
<dbReference type="OrthoDB" id="4939012at2"/>
<reference evidence="1 2" key="1">
    <citation type="submission" date="2019-06" db="EMBL/GenBank/DDBJ databases">
        <title>Sequencing the genomes of 1000 actinobacteria strains.</title>
        <authorList>
            <person name="Klenk H.-P."/>
        </authorList>
    </citation>
    <scope>NUCLEOTIDE SEQUENCE [LARGE SCALE GENOMIC DNA]</scope>
    <source>
        <strain evidence="1 2">DSM 8803</strain>
    </source>
</reference>
<comment type="caution">
    <text evidence="1">The sequence shown here is derived from an EMBL/GenBank/DDBJ whole genome shotgun (WGS) entry which is preliminary data.</text>
</comment>
<keyword evidence="2" id="KW-1185">Reference proteome</keyword>
<evidence type="ECO:0000313" key="1">
    <source>
        <dbReference type="EMBL" id="TQL40526.1"/>
    </source>
</evidence>
<name>A0A542XXG4_9MICO</name>
<proteinExistence type="predicted"/>
<dbReference type="AlphaFoldDB" id="A0A542XXG4"/>
<dbReference type="RefSeq" id="WP_141888503.1">
    <property type="nucleotide sequence ID" value="NZ_BAAAUY010000023.1"/>
</dbReference>
<organism evidence="1 2">
    <name type="scientific">Leucobacter komagatae</name>
    <dbReference type="NCBI Taxonomy" id="55969"/>
    <lineage>
        <taxon>Bacteria</taxon>
        <taxon>Bacillati</taxon>
        <taxon>Actinomycetota</taxon>
        <taxon>Actinomycetes</taxon>
        <taxon>Micrococcales</taxon>
        <taxon>Microbacteriaceae</taxon>
        <taxon>Leucobacter</taxon>
    </lineage>
</organism>